<evidence type="ECO:0008006" key="3">
    <source>
        <dbReference type="Google" id="ProtNLM"/>
    </source>
</evidence>
<dbReference type="AlphaFoldDB" id="A0A951PKM6"/>
<dbReference type="SUPFAM" id="SSF63829">
    <property type="entry name" value="Calcium-dependent phosphotriesterase"/>
    <property type="match status" value="1"/>
</dbReference>
<gene>
    <name evidence="1" type="ORF">KME25_10690</name>
</gene>
<dbReference type="InterPro" id="IPR011042">
    <property type="entry name" value="6-blade_b-propeller_TolB-like"/>
</dbReference>
<dbReference type="InterPro" id="IPR052998">
    <property type="entry name" value="Hetero-Diels-Alderase-like"/>
</dbReference>
<organism evidence="1 2">
    <name type="scientific">Symplocastrum torsivum CPER-KK1</name>
    <dbReference type="NCBI Taxonomy" id="450513"/>
    <lineage>
        <taxon>Bacteria</taxon>
        <taxon>Bacillati</taxon>
        <taxon>Cyanobacteriota</taxon>
        <taxon>Cyanophyceae</taxon>
        <taxon>Oscillatoriophycideae</taxon>
        <taxon>Oscillatoriales</taxon>
        <taxon>Microcoleaceae</taxon>
        <taxon>Symplocastrum</taxon>
    </lineage>
</organism>
<dbReference type="EMBL" id="JAHHIF010000011">
    <property type="protein sequence ID" value="MBW4544894.1"/>
    <property type="molecule type" value="Genomic_DNA"/>
</dbReference>
<sequence>MPTPAGLPPIFENTPVDLVPSQQIAAFPMNTFLESIAIASDNTLFITNHFEGKVIRIGADKIPVIHVEVSGKATGLAFTPDGNLLLTGWDEQGTSTIFKISPQGVVDTLLSVPEAMFLNGLTHLTGDYYLIADSYRGAIWELNARQKTIRIWLEHPLLARTSPDQEFPAVNGLKRFDDVLYASNTQKQQLVRIPIQANRQPGEPEIFVSQVNIDDFAFDRVGNLYGTTHIYNSVVKITPDGKVSAIAQAEQGMTGSTALAFGRVEGDRTGIYVVTNGGMSLPLPTGIAPAQVVRLEVGIEGLPLISC</sequence>
<reference evidence="1" key="1">
    <citation type="submission" date="2021-05" db="EMBL/GenBank/DDBJ databases">
        <authorList>
            <person name="Pietrasiak N."/>
            <person name="Ward R."/>
            <person name="Stajich J.E."/>
            <person name="Kurbessoian T."/>
        </authorList>
    </citation>
    <scope>NUCLEOTIDE SEQUENCE</scope>
    <source>
        <strain evidence="1">CPER-KK1</strain>
    </source>
</reference>
<proteinExistence type="predicted"/>
<dbReference type="PANTHER" id="PTHR42060">
    <property type="entry name" value="NHL REPEAT-CONTAINING PROTEIN-RELATED"/>
    <property type="match status" value="1"/>
</dbReference>
<evidence type="ECO:0000313" key="2">
    <source>
        <dbReference type="Proteomes" id="UP000753908"/>
    </source>
</evidence>
<dbReference type="Gene3D" id="2.120.10.30">
    <property type="entry name" value="TolB, C-terminal domain"/>
    <property type="match status" value="1"/>
</dbReference>
<dbReference type="PANTHER" id="PTHR42060:SF1">
    <property type="entry name" value="NHL REPEAT-CONTAINING PROTEIN"/>
    <property type="match status" value="1"/>
</dbReference>
<comment type="caution">
    <text evidence="1">The sequence shown here is derived from an EMBL/GenBank/DDBJ whole genome shotgun (WGS) entry which is preliminary data.</text>
</comment>
<protein>
    <recommendedName>
        <fullName evidence="3">Gluconolactonase</fullName>
    </recommendedName>
</protein>
<name>A0A951PKM6_9CYAN</name>
<accession>A0A951PKM6</accession>
<dbReference type="Proteomes" id="UP000753908">
    <property type="component" value="Unassembled WGS sequence"/>
</dbReference>
<reference evidence="1" key="2">
    <citation type="journal article" date="2022" name="Microbiol. Resour. Announc.">
        <title>Metagenome Sequencing to Explore Phylogenomics of Terrestrial Cyanobacteria.</title>
        <authorList>
            <person name="Ward R.D."/>
            <person name="Stajich J.E."/>
            <person name="Johansen J.R."/>
            <person name="Huntemann M."/>
            <person name="Clum A."/>
            <person name="Foster B."/>
            <person name="Foster B."/>
            <person name="Roux S."/>
            <person name="Palaniappan K."/>
            <person name="Varghese N."/>
            <person name="Mukherjee S."/>
            <person name="Reddy T.B.K."/>
            <person name="Daum C."/>
            <person name="Copeland A."/>
            <person name="Chen I.A."/>
            <person name="Ivanova N.N."/>
            <person name="Kyrpides N.C."/>
            <person name="Shapiro N."/>
            <person name="Eloe-Fadrosh E.A."/>
            <person name="Pietrasiak N."/>
        </authorList>
    </citation>
    <scope>NUCLEOTIDE SEQUENCE</scope>
    <source>
        <strain evidence="1">CPER-KK1</strain>
    </source>
</reference>
<evidence type="ECO:0000313" key="1">
    <source>
        <dbReference type="EMBL" id="MBW4544894.1"/>
    </source>
</evidence>